<reference evidence="1 2" key="1">
    <citation type="submission" date="2020-04" db="EMBL/GenBank/DDBJ databases">
        <authorList>
            <person name="De Canck E."/>
        </authorList>
    </citation>
    <scope>NUCLEOTIDE SEQUENCE [LARGE SCALE GENOMIC DNA]</scope>
    <source>
        <strain evidence="1 2">LMG 26845</strain>
    </source>
</reference>
<evidence type="ECO:0000313" key="2">
    <source>
        <dbReference type="Proteomes" id="UP000507979"/>
    </source>
</evidence>
<organism evidence="1 2">
    <name type="scientific">Achromobacter insuavis</name>
    <dbReference type="NCBI Taxonomy" id="1287735"/>
    <lineage>
        <taxon>Bacteria</taxon>
        <taxon>Pseudomonadati</taxon>
        <taxon>Pseudomonadota</taxon>
        <taxon>Betaproteobacteria</taxon>
        <taxon>Burkholderiales</taxon>
        <taxon>Alcaligenaceae</taxon>
        <taxon>Achromobacter</taxon>
    </lineage>
</organism>
<dbReference type="Proteomes" id="UP000507979">
    <property type="component" value="Unassembled WGS sequence"/>
</dbReference>
<proteinExistence type="predicted"/>
<evidence type="ECO:0000313" key="1">
    <source>
        <dbReference type="EMBL" id="CAB3658142.1"/>
    </source>
</evidence>
<gene>
    <name evidence="1" type="ORF">LMG26845_03130</name>
</gene>
<keyword evidence="2" id="KW-1185">Reference proteome</keyword>
<sequence>MAAALALLAGIAAWLCLTEPPPRIVPFVGIMSALPRAAL</sequence>
<accession>A0A6J5IIQ7</accession>
<protein>
    <submittedName>
        <fullName evidence="1">Uncharacterized protein</fullName>
    </submittedName>
</protein>
<dbReference type="AlphaFoldDB" id="A0A6J5IIQ7"/>
<name>A0A6J5IIQ7_9BURK</name>
<dbReference type="EMBL" id="CADIJR010000029">
    <property type="protein sequence ID" value="CAB3658142.1"/>
    <property type="molecule type" value="Genomic_DNA"/>
</dbReference>